<feature type="transmembrane region" description="Helical" evidence="1">
    <location>
        <begin position="12"/>
        <end position="32"/>
    </location>
</feature>
<feature type="transmembrane region" description="Helical" evidence="1">
    <location>
        <begin position="75"/>
        <end position="96"/>
    </location>
</feature>
<reference evidence="2 3" key="1">
    <citation type="submission" date="2010-09" db="EMBL/GenBank/DDBJ databases">
        <authorList>
            <person name="Durkin A.S."/>
            <person name="Madupu R."/>
            <person name="Torralba M."/>
            <person name="Gillis M."/>
            <person name="Methe B."/>
            <person name="Sutton G."/>
            <person name="Nelson K.E."/>
        </authorList>
    </citation>
    <scope>NUCLEOTIDE SEQUENCE [LARGE SCALE GENOMIC DNA]</scope>
    <source>
        <strain evidence="2 3">LactinV 01V1-a</strain>
    </source>
</reference>
<dbReference type="AlphaFoldDB" id="E1NV74"/>
<feature type="transmembrane region" description="Helical" evidence="1">
    <location>
        <begin position="102"/>
        <end position="123"/>
    </location>
</feature>
<evidence type="ECO:0000313" key="2">
    <source>
        <dbReference type="EMBL" id="EFO70036.1"/>
    </source>
</evidence>
<keyword evidence="1" id="KW-1133">Transmembrane helix</keyword>
<dbReference type="EMBL" id="AEHQ01000087">
    <property type="protein sequence ID" value="EFO70036.1"/>
    <property type="molecule type" value="Genomic_DNA"/>
</dbReference>
<dbReference type="NCBIfam" id="TIGR04518">
    <property type="entry name" value="ECF_S_folT_fam"/>
    <property type="match status" value="1"/>
</dbReference>
<feature type="transmembrane region" description="Helical" evidence="1">
    <location>
        <begin position="144"/>
        <end position="163"/>
    </location>
</feature>
<evidence type="ECO:0000313" key="3">
    <source>
        <dbReference type="Proteomes" id="UP000003648"/>
    </source>
</evidence>
<dbReference type="GO" id="GO:0022857">
    <property type="term" value="F:transmembrane transporter activity"/>
    <property type="evidence" value="ECO:0007669"/>
    <property type="project" value="InterPro"/>
</dbReference>
<evidence type="ECO:0008006" key="4">
    <source>
        <dbReference type="Google" id="ProtNLM"/>
    </source>
</evidence>
<keyword evidence="1" id="KW-0812">Transmembrane</keyword>
<sequence length="174" mass="19452">MNKKNLKIQKMVVLAMLIALYIIFSRLLSLNIGGSHKISFTFICIALMGCLYSPYVTAISCAGADFIGCMLFPKLTYFPGFTLTAFLVGLVFGIVFSNKVNFVRILIATGLTCLIQFFVNSFWLKIICHVPYSVMLISRIPQECIMAVVMVILLSALFKLDIIQKRLKCGTNSR</sequence>
<name>E1NV74_9LACO</name>
<gene>
    <name evidence="2" type="ORF">HMPREF9211_0702</name>
</gene>
<dbReference type="Pfam" id="PF12822">
    <property type="entry name" value="ECF_trnsprt"/>
    <property type="match status" value="1"/>
</dbReference>
<dbReference type="Gene3D" id="1.10.1760.20">
    <property type="match status" value="1"/>
</dbReference>
<dbReference type="Proteomes" id="UP000003648">
    <property type="component" value="Unassembled WGS sequence"/>
</dbReference>
<comment type="caution">
    <text evidence="2">The sequence shown here is derived from an EMBL/GenBank/DDBJ whole genome shotgun (WGS) entry which is preliminary data.</text>
</comment>
<keyword evidence="1" id="KW-0472">Membrane</keyword>
<accession>E1NV74</accession>
<dbReference type="InterPro" id="IPR030949">
    <property type="entry name" value="ECF_S_folate_fam"/>
</dbReference>
<protein>
    <recommendedName>
        <fullName evidence="4">Folate family ECF transporter S component</fullName>
    </recommendedName>
</protein>
<feature type="transmembrane region" description="Helical" evidence="1">
    <location>
        <begin position="38"/>
        <end position="63"/>
    </location>
</feature>
<dbReference type="InterPro" id="IPR024529">
    <property type="entry name" value="ECF_trnsprt_substrate-spec"/>
</dbReference>
<organism evidence="2 3">
    <name type="scientific">Lactobacillus iners LactinV 01V1-a</name>
    <dbReference type="NCBI Taxonomy" id="879297"/>
    <lineage>
        <taxon>Bacteria</taxon>
        <taxon>Bacillati</taxon>
        <taxon>Bacillota</taxon>
        <taxon>Bacilli</taxon>
        <taxon>Lactobacillales</taxon>
        <taxon>Lactobacillaceae</taxon>
        <taxon>Lactobacillus</taxon>
    </lineage>
</organism>
<proteinExistence type="predicted"/>
<evidence type="ECO:0000256" key="1">
    <source>
        <dbReference type="SAM" id="Phobius"/>
    </source>
</evidence>